<sequence length="153" mass="16760">MEFTSGRVYTASWFPRVDIGDQCVPRVRVRRVTRKHPLRGVGNVRGLPVEDLWTTSVLIAAMRPPLEAFVAVSMALRRLSRFDRRDLAGSRAREEEARRILLELVAQGEDAGAYGMGRARRVVLAADAGCESGTAVDAPAGLGQRGAAHPRPR</sequence>
<keyword evidence="3" id="KW-1185">Reference proteome</keyword>
<dbReference type="EMBL" id="CP017298">
    <property type="protein sequence ID" value="AOS47058.1"/>
    <property type="molecule type" value="Genomic_DNA"/>
</dbReference>
<organism evidence="2 3">
    <name type="scientific">Pauljensenia hongkongensis</name>
    <dbReference type="NCBI Taxonomy" id="178339"/>
    <lineage>
        <taxon>Bacteria</taxon>
        <taxon>Bacillati</taxon>
        <taxon>Actinomycetota</taxon>
        <taxon>Actinomycetes</taxon>
        <taxon>Actinomycetales</taxon>
        <taxon>Actinomycetaceae</taxon>
        <taxon>Pauljensenia</taxon>
    </lineage>
</organism>
<dbReference type="RefSeq" id="WP_034255206.1">
    <property type="nucleotide sequence ID" value="NZ_CP017298.1"/>
</dbReference>
<dbReference type="AlphaFoldDB" id="A0A1D8B1P9"/>
<evidence type="ECO:0000313" key="2">
    <source>
        <dbReference type="EMBL" id="AOS47058.1"/>
    </source>
</evidence>
<dbReference type="Proteomes" id="UP000095214">
    <property type="component" value="Chromosome"/>
</dbReference>
<evidence type="ECO:0000256" key="1">
    <source>
        <dbReference type="SAM" id="MobiDB-lite"/>
    </source>
</evidence>
<accession>A0A1D8B1P9</accession>
<dbReference type="KEGG" id="phon:BH719_03615"/>
<dbReference type="OrthoDB" id="5517693at2"/>
<reference evidence="2 3" key="1">
    <citation type="submission" date="2016-09" db="EMBL/GenBank/DDBJ databases">
        <title>Complete genome sequence of Actinomyces hongkongensis HKU8.</title>
        <authorList>
            <person name="Gao Y.-X."/>
            <person name="Zhou Y.-Y."/>
            <person name="Xie Y."/>
            <person name="Wang M."/>
            <person name="Wang S.-J."/>
            <person name="Shen S.-G."/>
        </authorList>
    </citation>
    <scope>NUCLEOTIDE SEQUENCE [LARGE SCALE GENOMIC DNA]</scope>
    <source>
        <strain evidence="2 3">HKU8</strain>
    </source>
</reference>
<evidence type="ECO:0000313" key="3">
    <source>
        <dbReference type="Proteomes" id="UP000095214"/>
    </source>
</evidence>
<gene>
    <name evidence="2" type="ORF">BH719_03615</name>
</gene>
<proteinExistence type="predicted"/>
<protein>
    <submittedName>
        <fullName evidence="2">Uncharacterized protein</fullName>
    </submittedName>
</protein>
<name>A0A1D8B1P9_9ACTO</name>
<feature type="region of interest" description="Disordered" evidence="1">
    <location>
        <begin position="133"/>
        <end position="153"/>
    </location>
</feature>